<feature type="compositionally biased region" description="Basic and acidic residues" evidence="1">
    <location>
        <begin position="310"/>
        <end position="325"/>
    </location>
</feature>
<comment type="caution">
    <text evidence="2">The sequence shown here is derived from an EMBL/GenBank/DDBJ whole genome shotgun (WGS) entry which is preliminary data.</text>
</comment>
<feature type="compositionally biased region" description="Polar residues" evidence="1">
    <location>
        <begin position="379"/>
        <end position="413"/>
    </location>
</feature>
<feature type="compositionally biased region" description="Low complexity" evidence="1">
    <location>
        <begin position="288"/>
        <end position="297"/>
    </location>
</feature>
<feature type="region of interest" description="Disordered" evidence="1">
    <location>
        <begin position="349"/>
        <end position="414"/>
    </location>
</feature>
<sequence>MFSYSKACATIEHITEADVPVLEALDQEELAWLLRVSARFDHMTAAKGLLAARASVNHITPHHSAGAYNALHEACRYNANVDMLLLMLQARGDPDIKTRCKNNPRTALQIAEGEGHASLVQWLRPQAPAEAAVHPTPKPMPSQVQETGSRPLTFSFTQAHFLLEHVAEEDSSVLTALGSEETAWLLRVAAGFNQLTAAKALLSGRASVDVITHHRTGGALNALQAACVWKSSADMLQLLLEADADTNIKTFYKGHQRTALQIAEAENHDDLARCFHDFSAKVAAPHGSSTRSHSWSSRRADSSNDYSWAGRDEGKAQGTHDERSQHRSTSRSGVDARICLSVSSDSVCASRPTQRSRSPAPQTAQASSSSDWDWRSSDAMQASSAGDWWSSQSPRTQDNWPTSPNSGGWQSRDWSGDGNIEVVAISRVAYLQKTCTSTFKDGRTLQQTTEELKTGQLDPFSHENFILSALKCNVRHEGRWQDLYWSKDHRRLVCMRRAGCTHVRLRIDRIESRKFQPIMRKLIASVGHSTDIEVLDTARR</sequence>
<dbReference type="OrthoDB" id="426578at2759"/>
<dbReference type="InterPro" id="IPR051616">
    <property type="entry name" value="Cul2-RING_E3_ligase_SR"/>
</dbReference>
<dbReference type="AlphaFoldDB" id="A0A813CIY4"/>
<accession>A0A813CIY4</accession>
<name>A0A813CIY4_9DINO</name>
<dbReference type="EMBL" id="CAJNJA010099996">
    <property type="protein sequence ID" value="CAE7943568.1"/>
    <property type="molecule type" value="Genomic_DNA"/>
</dbReference>
<gene>
    <name evidence="2" type="primary">ENO2</name>
    <name evidence="2" type="ORF">SNEC2469_LOCUS35104</name>
</gene>
<feature type="compositionally biased region" description="Low complexity" evidence="1">
    <location>
        <begin position="356"/>
        <end position="371"/>
    </location>
</feature>
<dbReference type="SUPFAM" id="SSF48403">
    <property type="entry name" value="Ankyrin repeat"/>
    <property type="match status" value="1"/>
</dbReference>
<keyword evidence="3" id="KW-1185">Reference proteome</keyword>
<dbReference type="Proteomes" id="UP000601435">
    <property type="component" value="Unassembled WGS sequence"/>
</dbReference>
<feature type="region of interest" description="Disordered" evidence="1">
    <location>
        <begin position="284"/>
        <end position="334"/>
    </location>
</feature>
<proteinExistence type="predicted"/>
<dbReference type="InterPro" id="IPR036770">
    <property type="entry name" value="Ankyrin_rpt-contain_sf"/>
</dbReference>
<evidence type="ECO:0000313" key="3">
    <source>
        <dbReference type="Proteomes" id="UP000601435"/>
    </source>
</evidence>
<organism evidence="2 3">
    <name type="scientific">Symbiodinium necroappetens</name>
    <dbReference type="NCBI Taxonomy" id="1628268"/>
    <lineage>
        <taxon>Eukaryota</taxon>
        <taxon>Sar</taxon>
        <taxon>Alveolata</taxon>
        <taxon>Dinophyceae</taxon>
        <taxon>Suessiales</taxon>
        <taxon>Symbiodiniaceae</taxon>
        <taxon>Symbiodinium</taxon>
    </lineage>
</organism>
<dbReference type="PANTHER" id="PTHR46224">
    <property type="entry name" value="ANKYRIN REPEAT FAMILY PROTEIN"/>
    <property type="match status" value="1"/>
</dbReference>
<dbReference type="PANTHER" id="PTHR46224:SF64">
    <property type="entry name" value="IQ MOTIF AND ANKYRIN REPEAT DOMAIN-CONTAINING PROTEIN 1"/>
    <property type="match status" value="1"/>
</dbReference>
<reference evidence="2" key="1">
    <citation type="submission" date="2021-02" db="EMBL/GenBank/DDBJ databases">
        <authorList>
            <person name="Dougan E. K."/>
            <person name="Rhodes N."/>
            <person name="Thang M."/>
            <person name="Chan C."/>
        </authorList>
    </citation>
    <scope>NUCLEOTIDE SEQUENCE</scope>
</reference>
<dbReference type="InterPro" id="IPR002110">
    <property type="entry name" value="Ankyrin_rpt"/>
</dbReference>
<protein>
    <submittedName>
        <fullName evidence="2">ENO2 protein</fullName>
    </submittedName>
</protein>
<dbReference type="Gene3D" id="1.25.40.20">
    <property type="entry name" value="Ankyrin repeat-containing domain"/>
    <property type="match status" value="2"/>
</dbReference>
<dbReference type="SMART" id="SM00248">
    <property type="entry name" value="ANK"/>
    <property type="match status" value="3"/>
</dbReference>
<evidence type="ECO:0000313" key="2">
    <source>
        <dbReference type="EMBL" id="CAE7943568.1"/>
    </source>
</evidence>
<evidence type="ECO:0000256" key="1">
    <source>
        <dbReference type="SAM" id="MobiDB-lite"/>
    </source>
</evidence>